<comment type="caution">
    <text evidence="2">The sequence shown here is derived from an EMBL/GenBank/DDBJ whole genome shotgun (WGS) entry which is preliminary data.</text>
</comment>
<name>A0ABV9UD26_9ACTN</name>
<organism evidence="2 3">
    <name type="scientific">Actinomadura gamaensis</name>
    <dbReference type="NCBI Taxonomy" id="1763541"/>
    <lineage>
        <taxon>Bacteria</taxon>
        <taxon>Bacillati</taxon>
        <taxon>Actinomycetota</taxon>
        <taxon>Actinomycetes</taxon>
        <taxon>Streptosporangiales</taxon>
        <taxon>Thermomonosporaceae</taxon>
        <taxon>Actinomadura</taxon>
    </lineage>
</organism>
<evidence type="ECO:0000313" key="2">
    <source>
        <dbReference type="EMBL" id="MFC4913766.1"/>
    </source>
</evidence>
<dbReference type="EMBL" id="JBHSIT010000020">
    <property type="protein sequence ID" value="MFC4913766.1"/>
    <property type="molecule type" value="Genomic_DNA"/>
</dbReference>
<evidence type="ECO:0008006" key="4">
    <source>
        <dbReference type="Google" id="ProtNLM"/>
    </source>
</evidence>
<evidence type="ECO:0000313" key="3">
    <source>
        <dbReference type="Proteomes" id="UP001595872"/>
    </source>
</evidence>
<evidence type="ECO:0000256" key="1">
    <source>
        <dbReference type="SAM" id="SignalP"/>
    </source>
</evidence>
<keyword evidence="3" id="KW-1185">Reference proteome</keyword>
<reference evidence="3" key="1">
    <citation type="journal article" date="2019" name="Int. J. Syst. Evol. Microbiol.">
        <title>The Global Catalogue of Microorganisms (GCM) 10K type strain sequencing project: providing services to taxonomists for standard genome sequencing and annotation.</title>
        <authorList>
            <consortium name="The Broad Institute Genomics Platform"/>
            <consortium name="The Broad Institute Genome Sequencing Center for Infectious Disease"/>
            <person name="Wu L."/>
            <person name="Ma J."/>
        </authorList>
    </citation>
    <scope>NUCLEOTIDE SEQUENCE [LARGE SCALE GENOMIC DNA]</scope>
    <source>
        <strain evidence="3">KLKA75</strain>
    </source>
</reference>
<feature type="signal peptide" evidence="1">
    <location>
        <begin position="1"/>
        <end position="23"/>
    </location>
</feature>
<protein>
    <recommendedName>
        <fullName evidence="4">Secreted protein</fullName>
    </recommendedName>
</protein>
<sequence length="106" mass="11272">MSRPIAFALTTVALSTAVLPAAAQPAAPPAAQSRAALVGARYTCETGVLTSTHRYLLYGSGCKHVSGSGDRGEVFVKEDLGGGKSETFHCEKTIGIHRWDYCTWDQ</sequence>
<proteinExistence type="predicted"/>
<gene>
    <name evidence="2" type="ORF">ACFPCY_41230</name>
</gene>
<feature type="chain" id="PRO_5046360034" description="Secreted protein" evidence="1">
    <location>
        <begin position="24"/>
        <end position="106"/>
    </location>
</feature>
<dbReference type="RefSeq" id="WP_378265002.1">
    <property type="nucleotide sequence ID" value="NZ_JBHSIT010000020.1"/>
</dbReference>
<accession>A0ABV9UD26</accession>
<dbReference type="Proteomes" id="UP001595872">
    <property type="component" value="Unassembled WGS sequence"/>
</dbReference>
<keyword evidence="1" id="KW-0732">Signal</keyword>